<dbReference type="SUPFAM" id="SSF49785">
    <property type="entry name" value="Galactose-binding domain-like"/>
    <property type="match status" value="1"/>
</dbReference>
<dbReference type="EMBL" id="RSDW01000001">
    <property type="protein sequence ID" value="RSL16461.1"/>
    <property type="molecule type" value="Genomic_DNA"/>
</dbReference>
<dbReference type="Gene3D" id="2.60.120.260">
    <property type="entry name" value="Galactose-binding domain-like"/>
    <property type="match status" value="1"/>
</dbReference>
<proteinExistence type="predicted"/>
<evidence type="ECO:0000313" key="3">
    <source>
        <dbReference type="Proteomes" id="UP000269669"/>
    </source>
</evidence>
<protein>
    <submittedName>
        <fullName evidence="2">Putative secreted protein with PEP-CTERM sorting signal</fullName>
    </submittedName>
</protein>
<evidence type="ECO:0000256" key="1">
    <source>
        <dbReference type="SAM" id="SignalP"/>
    </source>
</evidence>
<gene>
    <name evidence="2" type="ORF">EDE15_1977</name>
</gene>
<reference evidence="2 3" key="1">
    <citation type="submission" date="2018-12" db="EMBL/GenBank/DDBJ databases">
        <title>Sequencing of bacterial isolates from soil warming experiment in Harvard Forest, Massachusetts, USA.</title>
        <authorList>
            <person name="Deangelis K."/>
        </authorList>
    </citation>
    <scope>NUCLEOTIDE SEQUENCE [LARGE SCALE GENOMIC DNA]</scope>
    <source>
        <strain evidence="2 3">EB153</strain>
    </source>
</reference>
<dbReference type="RefSeq" id="WP_125485058.1">
    <property type="nucleotide sequence ID" value="NZ_RSDW01000001.1"/>
</dbReference>
<comment type="caution">
    <text evidence="2">The sequence shown here is derived from an EMBL/GenBank/DDBJ whole genome shotgun (WGS) entry which is preliminary data.</text>
</comment>
<accession>A0A428MHN8</accession>
<dbReference type="AlphaFoldDB" id="A0A428MHN8"/>
<keyword evidence="3" id="KW-1185">Reference proteome</keyword>
<organism evidence="2 3">
    <name type="scientific">Edaphobacter aggregans</name>
    <dbReference type="NCBI Taxonomy" id="570835"/>
    <lineage>
        <taxon>Bacteria</taxon>
        <taxon>Pseudomonadati</taxon>
        <taxon>Acidobacteriota</taxon>
        <taxon>Terriglobia</taxon>
        <taxon>Terriglobales</taxon>
        <taxon>Acidobacteriaceae</taxon>
        <taxon>Edaphobacter</taxon>
    </lineage>
</organism>
<name>A0A428MHN8_9BACT</name>
<feature type="chain" id="PRO_5019119739" evidence="1">
    <location>
        <begin position="27"/>
        <end position="200"/>
    </location>
</feature>
<dbReference type="OrthoDB" id="516944at2"/>
<keyword evidence="1" id="KW-0732">Signal</keyword>
<dbReference type="NCBIfam" id="TIGR02595">
    <property type="entry name" value="PEP_CTERM"/>
    <property type="match status" value="1"/>
</dbReference>
<dbReference type="InterPro" id="IPR013424">
    <property type="entry name" value="Ice-binding_C"/>
</dbReference>
<feature type="signal peptide" evidence="1">
    <location>
        <begin position="1"/>
        <end position="26"/>
    </location>
</feature>
<evidence type="ECO:0000313" key="2">
    <source>
        <dbReference type="EMBL" id="RSL16461.1"/>
    </source>
</evidence>
<sequence>MIHLSRFRLVLSFFALVLAVPVCAHADNLVLNGNFQSGFSNWTINAAADDPWAVITSGALRYASDGCTGQQCITGSPSEQSYLFQDLATVAGDTYTLSFEFGTSGNPMELQVLFGGAVVEDLLNIGVSALTTYTIPGLTATSSNTELRFLGRQDPGFNQLTDITVSTSAGPSPIPEPETIGMVGTGILGLLGVAKRKLLS</sequence>
<dbReference type="InterPro" id="IPR008979">
    <property type="entry name" value="Galactose-bd-like_sf"/>
</dbReference>
<dbReference type="Proteomes" id="UP000269669">
    <property type="component" value="Unassembled WGS sequence"/>
</dbReference>